<keyword evidence="3" id="KW-1185">Reference proteome</keyword>
<evidence type="ECO:0000313" key="3">
    <source>
        <dbReference type="Proteomes" id="UP001141552"/>
    </source>
</evidence>
<feature type="compositionally biased region" description="Low complexity" evidence="1">
    <location>
        <begin position="26"/>
        <end position="39"/>
    </location>
</feature>
<evidence type="ECO:0000256" key="1">
    <source>
        <dbReference type="SAM" id="MobiDB-lite"/>
    </source>
</evidence>
<protein>
    <submittedName>
        <fullName evidence="2">Uncharacterized protein</fullName>
    </submittedName>
</protein>
<dbReference type="OrthoDB" id="1938258at2759"/>
<dbReference type="EMBL" id="JAKUCV010002433">
    <property type="protein sequence ID" value="KAJ4842683.1"/>
    <property type="molecule type" value="Genomic_DNA"/>
</dbReference>
<reference evidence="2" key="1">
    <citation type="submission" date="2022-02" db="EMBL/GenBank/DDBJ databases">
        <authorList>
            <person name="Henning P.M."/>
            <person name="McCubbin A.G."/>
            <person name="Shore J.S."/>
        </authorList>
    </citation>
    <scope>NUCLEOTIDE SEQUENCE</scope>
    <source>
        <strain evidence="2">F60SS</strain>
        <tissue evidence="2">Leaves</tissue>
    </source>
</reference>
<organism evidence="2 3">
    <name type="scientific">Turnera subulata</name>
    <dbReference type="NCBI Taxonomy" id="218843"/>
    <lineage>
        <taxon>Eukaryota</taxon>
        <taxon>Viridiplantae</taxon>
        <taxon>Streptophyta</taxon>
        <taxon>Embryophyta</taxon>
        <taxon>Tracheophyta</taxon>
        <taxon>Spermatophyta</taxon>
        <taxon>Magnoliopsida</taxon>
        <taxon>eudicotyledons</taxon>
        <taxon>Gunneridae</taxon>
        <taxon>Pentapetalae</taxon>
        <taxon>rosids</taxon>
        <taxon>fabids</taxon>
        <taxon>Malpighiales</taxon>
        <taxon>Passifloraceae</taxon>
        <taxon>Turnera</taxon>
    </lineage>
</organism>
<sequence length="158" mass="17475">MAEISRAPASSPLPSVDDIQKRLLRPSSTVPSPSTQPPSKEAVPGRNRSPLKENLEQLSAKQEADESGAATKKKKKKKLEDYLDPVLLSAISAKIGGARKEAAGKVKREARDFDWPVHDLKVFVEGEEKGGDSGREGKVEFCTPFERFEETALKRFKW</sequence>
<reference evidence="2" key="2">
    <citation type="journal article" date="2023" name="Plants (Basel)">
        <title>Annotation of the Turnera subulata (Passifloraceae) Draft Genome Reveals the S-Locus Evolved after the Divergence of Turneroideae from Passifloroideae in a Stepwise Manner.</title>
        <authorList>
            <person name="Henning P.M."/>
            <person name="Roalson E.H."/>
            <person name="Mir W."/>
            <person name="McCubbin A.G."/>
            <person name="Shore J.S."/>
        </authorList>
    </citation>
    <scope>NUCLEOTIDE SEQUENCE</scope>
    <source>
        <strain evidence="2">F60SS</strain>
    </source>
</reference>
<gene>
    <name evidence="2" type="ORF">Tsubulata_014905</name>
</gene>
<evidence type="ECO:0000313" key="2">
    <source>
        <dbReference type="EMBL" id="KAJ4842683.1"/>
    </source>
</evidence>
<dbReference type="AlphaFoldDB" id="A0A9Q0JI73"/>
<feature type="region of interest" description="Disordered" evidence="1">
    <location>
        <begin position="1"/>
        <end position="76"/>
    </location>
</feature>
<proteinExistence type="predicted"/>
<accession>A0A9Q0JI73</accession>
<comment type="caution">
    <text evidence="2">The sequence shown here is derived from an EMBL/GenBank/DDBJ whole genome shotgun (WGS) entry which is preliminary data.</text>
</comment>
<dbReference type="Proteomes" id="UP001141552">
    <property type="component" value="Unassembled WGS sequence"/>
</dbReference>
<name>A0A9Q0JI73_9ROSI</name>